<keyword evidence="3" id="KW-0808">Transferase</keyword>
<comment type="similarity">
    <text evidence="1">Belongs to the glycosyltransferase 2 family.</text>
</comment>
<comment type="caution">
    <text evidence="5">The sequence shown here is derived from an EMBL/GenBank/DDBJ whole genome shotgun (WGS) entry which is preliminary data.</text>
</comment>
<accession>A0A1F7Y3I2</accession>
<evidence type="ECO:0000259" key="4">
    <source>
        <dbReference type="Pfam" id="PF00535"/>
    </source>
</evidence>
<evidence type="ECO:0000313" key="5">
    <source>
        <dbReference type="EMBL" id="OGM21740.1"/>
    </source>
</evidence>
<dbReference type="PANTHER" id="PTHR43179">
    <property type="entry name" value="RHAMNOSYLTRANSFERASE WBBL"/>
    <property type="match status" value="1"/>
</dbReference>
<keyword evidence="2" id="KW-0328">Glycosyltransferase</keyword>
<organism evidence="5 6">
    <name type="scientific">Candidatus Woesebacteria bacterium RIFCSPHIGHO2_01_FULL_38_9</name>
    <dbReference type="NCBI Taxonomy" id="1802492"/>
    <lineage>
        <taxon>Bacteria</taxon>
        <taxon>Candidatus Woeseibacteriota</taxon>
    </lineage>
</organism>
<dbReference type="Proteomes" id="UP000178419">
    <property type="component" value="Unassembled WGS sequence"/>
</dbReference>
<gene>
    <name evidence="5" type="ORF">A2714_05580</name>
</gene>
<dbReference type="InterPro" id="IPR001173">
    <property type="entry name" value="Glyco_trans_2-like"/>
</dbReference>
<feature type="domain" description="Glycosyltransferase 2-like" evidence="4">
    <location>
        <begin position="5"/>
        <end position="206"/>
    </location>
</feature>
<name>A0A1F7Y3I2_9BACT</name>
<dbReference type="PANTHER" id="PTHR43179:SF12">
    <property type="entry name" value="GALACTOFURANOSYLTRANSFERASE GLFT2"/>
    <property type="match status" value="1"/>
</dbReference>
<evidence type="ECO:0000256" key="2">
    <source>
        <dbReference type="ARBA" id="ARBA00022676"/>
    </source>
</evidence>
<dbReference type="AlphaFoldDB" id="A0A1F7Y3I2"/>
<sequence>MTKVSIVILNWNHADDTLECLKSIKDLLVDNFELTCVVVDNGSKDDSVKRLTQFINKENKVGGNQKISWRLIGTDANRGFAGGNNFGIKYALERKADYVMILNNDTRVHPTLLIRIIEVAKKYSDFGVASPKICFEEGYEFHKERYKKSDLGKVVWYAGGEIDWDNLYGKTRGVDEVDKGQYDELEETEFATGTCMFLSRKVLEKVGSFDEKYFMYYEDTDFSQRTKRAGFKVFYVPDAVVWHKVAQSSGIGSNLNDYFIARNRLLFGMRYANFRTRLALYRESMKLLLTGREWQKRGVLDFYFRNFGKGSWRNS</sequence>
<protein>
    <recommendedName>
        <fullName evidence="4">Glycosyltransferase 2-like domain-containing protein</fullName>
    </recommendedName>
</protein>
<dbReference type="InterPro" id="IPR029044">
    <property type="entry name" value="Nucleotide-diphossugar_trans"/>
</dbReference>
<dbReference type="CDD" id="cd04186">
    <property type="entry name" value="GT_2_like_c"/>
    <property type="match status" value="1"/>
</dbReference>
<evidence type="ECO:0000256" key="1">
    <source>
        <dbReference type="ARBA" id="ARBA00006739"/>
    </source>
</evidence>
<reference evidence="5 6" key="1">
    <citation type="journal article" date="2016" name="Nat. Commun.">
        <title>Thousands of microbial genomes shed light on interconnected biogeochemical processes in an aquifer system.</title>
        <authorList>
            <person name="Anantharaman K."/>
            <person name="Brown C.T."/>
            <person name="Hug L.A."/>
            <person name="Sharon I."/>
            <person name="Castelle C.J."/>
            <person name="Probst A.J."/>
            <person name="Thomas B.C."/>
            <person name="Singh A."/>
            <person name="Wilkins M.J."/>
            <person name="Karaoz U."/>
            <person name="Brodie E.L."/>
            <person name="Williams K.H."/>
            <person name="Hubbard S.S."/>
            <person name="Banfield J.F."/>
        </authorList>
    </citation>
    <scope>NUCLEOTIDE SEQUENCE [LARGE SCALE GENOMIC DNA]</scope>
</reference>
<dbReference type="Gene3D" id="3.90.550.10">
    <property type="entry name" value="Spore Coat Polysaccharide Biosynthesis Protein SpsA, Chain A"/>
    <property type="match status" value="1"/>
</dbReference>
<dbReference type="GO" id="GO:0016757">
    <property type="term" value="F:glycosyltransferase activity"/>
    <property type="evidence" value="ECO:0007669"/>
    <property type="project" value="UniProtKB-KW"/>
</dbReference>
<evidence type="ECO:0000313" key="6">
    <source>
        <dbReference type="Proteomes" id="UP000178419"/>
    </source>
</evidence>
<evidence type="ECO:0000256" key="3">
    <source>
        <dbReference type="ARBA" id="ARBA00022679"/>
    </source>
</evidence>
<dbReference type="Pfam" id="PF00535">
    <property type="entry name" value="Glycos_transf_2"/>
    <property type="match status" value="1"/>
</dbReference>
<dbReference type="SUPFAM" id="SSF53448">
    <property type="entry name" value="Nucleotide-diphospho-sugar transferases"/>
    <property type="match status" value="1"/>
</dbReference>
<dbReference type="EMBL" id="MGGE01000008">
    <property type="protein sequence ID" value="OGM21740.1"/>
    <property type="molecule type" value="Genomic_DNA"/>
</dbReference>
<proteinExistence type="inferred from homology"/>